<dbReference type="GO" id="GO:0005829">
    <property type="term" value="C:cytosol"/>
    <property type="evidence" value="ECO:0007669"/>
    <property type="project" value="TreeGrafter"/>
</dbReference>
<dbReference type="InterPro" id="IPR000014">
    <property type="entry name" value="PAS"/>
</dbReference>
<dbReference type="InterPro" id="IPR011009">
    <property type="entry name" value="Kinase-like_dom_sf"/>
</dbReference>
<dbReference type="SMART" id="SM00220">
    <property type="entry name" value="S_TKc"/>
    <property type="match status" value="1"/>
</dbReference>
<dbReference type="PANTHER" id="PTHR24346">
    <property type="entry name" value="MAP/MICROTUBULE AFFINITY-REGULATING KINASE"/>
    <property type="match status" value="1"/>
</dbReference>
<evidence type="ECO:0000256" key="5">
    <source>
        <dbReference type="ARBA" id="ARBA00022553"/>
    </source>
</evidence>
<protein>
    <recommendedName>
        <fullName evidence="2">non-specific serine/threonine protein kinase</fullName>
        <ecNumber evidence="2">2.7.11.1</ecNumber>
    </recommendedName>
</protein>
<feature type="region of interest" description="Disordered" evidence="12">
    <location>
        <begin position="901"/>
        <end position="930"/>
    </location>
</feature>
<keyword evidence="15" id="KW-1185">Reference proteome</keyword>
<name>A0A9W4UDS7_9PLEO</name>
<keyword evidence="9" id="KW-0067">ATP-binding</keyword>
<evidence type="ECO:0000313" key="15">
    <source>
        <dbReference type="Proteomes" id="UP001152607"/>
    </source>
</evidence>
<dbReference type="InterPro" id="IPR057213">
    <property type="entry name" value="DUF7891"/>
</dbReference>
<dbReference type="AlphaFoldDB" id="A0A9W4UDS7"/>
<feature type="compositionally biased region" description="Low complexity" evidence="12">
    <location>
        <begin position="171"/>
        <end position="181"/>
    </location>
</feature>
<keyword evidence="6" id="KW-0808">Transferase</keyword>
<dbReference type="FunFam" id="3.30.200.20:FF:000314">
    <property type="entry name" value="Serine/threonine protein kinase"/>
    <property type="match status" value="1"/>
</dbReference>
<comment type="catalytic activity">
    <reaction evidence="10">
        <text>L-threonyl-[protein] + ATP = O-phospho-L-threonyl-[protein] + ADP + H(+)</text>
        <dbReference type="Rhea" id="RHEA:46608"/>
        <dbReference type="Rhea" id="RHEA-COMP:11060"/>
        <dbReference type="Rhea" id="RHEA-COMP:11605"/>
        <dbReference type="ChEBI" id="CHEBI:15378"/>
        <dbReference type="ChEBI" id="CHEBI:30013"/>
        <dbReference type="ChEBI" id="CHEBI:30616"/>
        <dbReference type="ChEBI" id="CHEBI:61977"/>
        <dbReference type="ChEBI" id="CHEBI:456216"/>
        <dbReference type="EC" id="2.7.11.1"/>
    </reaction>
</comment>
<evidence type="ECO:0000256" key="8">
    <source>
        <dbReference type="ARBA" id="ARBA00022777"/>
    </source>
</evidence>
<evidence type="ECO:0000256" key="11">
    <source>
        <dbReference type="ARBA" id="ARBA00048679"/>
    </source>
</evidence>
<dbReference type="PANTHER" id="PTHR24346:SF51">
    <property type="entry name" value="PAS DOMAIN-CONTAINING SERINE_THREONINE-PROTEIN KINASE"/>
    <property type="match status" value="1"/>
</dbReference>
<dbReference type="Pfam" id="PF00069">
    <property type="entry name" value="Pkinase"/>
    <property type="match status" value="1"/>
</dbReference>
<gene>
    <name evidence="14" type="ORF">PDIGIT_LOCUS6916</name>
</gene>
<evidence type="ECO:0000259" key="13">
    <source>
        <dbReference type="PROSITE" id="PS50011"/>
    </source>
</evidence>
<dbReference type="Gene3D" id="1.10.510.10">
    <property type="entry name" value="Transferase(Phosphotransferase) domain 1"/>
    <property type="match status" value="1"/>
</dbReference>
<feature type="region of interest" description="Disordered" evidence="12">
    <location>
        <begin position="146"/>
        <end position="181"/>
    </location>
</feature>
<evidence type="ECO:0000256" key="3">
    <source>
        <dbReference type="ARBA" id="ARBA00022490"/>
    </source>
</evidence>
<dbReference type="GO" id="GO:0005634">
    <property type="term" value="C:nucleus"/>
    <property type="evidence" value="ECO:0007669"/>
    <property type="project" value="TreeGrafter"/>
</dbReference>
<dbReference type="CDD" id="cd00130">
    <property type="entry name" value="PAS"/>
    <property type="match status" value="1"/>
</dbReference>
<dbReference type="PROSITE" id="PS50011">
    <property type="entry name" value="PROTEIN_KINASE_DOM"/>
    <property type="match status" value="1"/>
</dbReference>
<dbReference type="GO" id="GO:0005524">
    <property type="term" value="F:ATP binding"/>
    <property type="evidence" value="ECO:0007669"/>
    <property type="project" value="UniProtKB-KW"/>
</dbReference>
<keyword evidence="5" id="KW-0597">Phosphoprotein</keyword>
<keyword evidence="4" id="KW-0723">Serine/threonine-protein kinase</keyword>
<accession>A0A9W4UDS7</accession>
<feature type="region of interest" description="Disordered" evidence="12">
    <location>
        <begin position="853"/>
        <end position="880"/>
    </location>
</feature>
<dbReference type="GO" id="GO:0004674">
    <property type="term" value="F:protein serine/threonine kinase activity"/>
    <property type="evidence" value="ECO:0007669"/>
    <property type="project" value="UniProtKB-KW"/>
</dbReference>
<evidence type="ECO:0000256" key="7">
    <source>
        <dbReference type="ARBA" id="ARBA00022741"/>
    </source>
</evidence>
<dbReference type="OrthoDB" id="10252171at2759"/>
<evidence type="ECO:0000256" key="9">
    <source>
        <dbReference type="ARBA" id="ARBA00022840"/>
    </source>
</evidence>
<dbReference type="FunFam" id="1.10.510.10:FF:000320">
    <property type="entry name" value="Serine/threonine protein kinase"/>
    <property type="match status" value="1"/>
</dbReference>
<dbReference type="Gene3D" id="3.30.200.20">
    <property type="entry name" value="Phosphorylase Kinase, domain 1"/>
    <property type="match status" value="1"/>
</dbReference>
<evidence type="ECO:0000256" key="6">
    <source>
        <dbReference type="ARBA" id="ARBA00022679"/>
    </source>
</evidence>
<feature type="compositionally biased region" description="Low complexity" evidence="12">
    <location>
        <begin position="342"/>
        <end position="358"/>
    </location>
</feature>
<feature type="region of interest" description="Disordered" evidence="12">
    <location>
        <begin position="500"/>
        <end position="556"/>
    </location>
</feature>
<dbReference type="PROSITE" id="PS00108">
    <property type="entry name" value="PROTEIN_KINASE_ST"/>
    <property type="match status" value="1"/>
</dbReference>
<feature type="domain" description="Protein kinase" evidence="13">
    <location>
        <begin position="935"/>
        <end position="1194"/>
    </location>
</feature>
<feature type="compositionally biased region" description="Low complexity" evidence="12">
    <location>
        <begin position="408"/>
        <end position="432"/>
    </location>
</feature>
<comment type="catalytic activity">
    <reaction evidence="11">
        <text>L-seryl-[protein] + ATP = O-phospho-L-seryl-[protein] + ADP + H(+)</text>
        <dbReference type="Rhea" id="RHEA:17989"/>
        <dbReference type="Rhea" id="RHEA-COMP:9863"/>
        <dbReference type="Rhea" id="RHEA-COMP:11604"/>
        <dbReference type="ChEBI" id="CHEBI:15378"/>
        <dbReference type="ChEBI" id="CHEBI:29999"/>
        <dbReference type="ChEBI" id="CHEBI:30616"/>
        <dbReference type="ChEBI" id="CHEBI:83421"/>
        <dbReference type="ChEBI" id="CHEBI:456216"/>
        <dbReference type="EC" id="2.7.11.1"/>
    </reaction>
</comment>
<feature type="compositionally biased region" description="Polar residues" evidence="12">
    <location>
        <begin position="151"/>
        <end position="165"/>
    </location>
</feature>
<reference evidence="14" key="1">
    <citation type="submission" date="2023-01" db="EMBL/GenBank/DDBJ databases">
        <authorList>
            <person name="Van Ghelder C."/>
            <person name="Rancurel C."/>
        </authorList>
    </citation>
    <scope>NUCLEOTIDE SEQUENCE</scope>
    <source>
        <strain evidence="14">CNCM I-4278</strain>
    </source>
</reference>
<dbReference type="EMBL" id="CAOQHR010000004">
    <property type="protein sequence ID" value="CAI6333864.1"/>
    <property type="molecule type" value="Genomic_DNA"/>
</dbReference>
<evidence type="ECO:0000256" key="12">
    <source>
        <dbReference type="SAM" id="MobiDB-lite"/>
    </source>
</evidence>
<feature type="compositionally biased region" description="Polar residues" evidence="12">
    <location>
        <begin position="512"/>
        <end position="524"/>
    </location>
</feature>
<dbReference type="InterPro" id="IPR000719">
    <property type="entry name" value="Prot_kinase_dom"/>
</dbReference>
<feature type="region of interest" description="Disordered" evidence="12">
    <location>
        <begin position="408"/>
        <end position="436"/>
    </location>
</feature>
<evidence type="ECO:0000256" key="1">
    <source>
        <dbReference type="ARBA" id="ARBA00004496"/>
    </source>
</evidence>
<evidence type="ECO:0000256" key="2">
    <source>
        <dbReference type="ARBA" id="ARBA00012513"/>
    </source>
</evidence>
<evidence type="ECO:0000256" key="4">
    <source>
        <dbReference type="ARBA" id="ARBA00022527"/>
    </source>
</evidence>
<keyword evidence="8" id="KW-0418">Kinase</keyword>
<keyword evidence="7" id="KW-0547">Nucleotide-binding</keyword>
<dbReference type="Proteomes" id="UP001152607">
    <property type="component" value="Unassembled WGS sequence"/>
</dbReference>
<feature type="compositionally biased region" description="Polar residues" evidence="12">
    <location>
        <begin position="71"/>
        <end position="98"/>
    </location>
</feature>
<dbReference type="GO" id="GO:0045719">
    <property type="term" value="P:negative regulation of glycogen biosynthetic process"/>
    <property type="evidence" value="ECO:0007669"/>
    <property type="project" value="TreeGrafter"/>
</dbReference>
<dbReference type="InterPro" id="IPR008271">
    <property type="entry name" value="Ser/Thr_kinase_AS"/>
</dbReference>
<sequence length="1204" mass="131956">MSRPHEDGKRPMTSITLRSSLYTPFGPHRIVCSSLQNTVNVNQRLHVPLAHNPASLRCSNPRCSPIEDSKAPQQSSLRFAAESNVSLPKNKSTSNLLSQRDPPLAVNTKRMSIDAGQLDRMARSPIMPEHEHGLGASGLRRIRQQPGPRLSMSSTQRATSLNISPPVSRHPSGSAPTAPASPTFAFGEDLTRFPSESLHSFSFATQSEEFIHNRQNILKRSIDFMQNKLGWAAANPSIANAQAKLSGDQDVQSMMELLTRANLIGNEATGAHGLGGLGPLTGPAEVDGENLFDKSFFPVERSASPDSMQVLPTKMPAQQTPSENSHDGSIANENDKRSNPVSDIASDSSATTTTGASSPLPQRPQRIALKRTLTDVAPLTIKNQLDDALAQPYLAGDSQMNQLVSPTAVPASSAPVSSVPNVHGQHGPSPHGHGSRWAPAAQAIFTTEATAPWTITAANDLACLVFGVTRAEVRKLGILEVVREERRKWLEEKLQDPSLGSKAFKDLHPQTRLLSKPSSRQNPTGRRAQTDDGSGSSMYAQRPNAKGGPNHESKGSRGVLLCGDVVPIQKRNGATGSASLWVKEKRGGLIWVLEEIAEDVVYVNVDEVGCISKGHGAIEAVFGSDRLRRGMDIKRLIPSIPRLEGTNTGALDYEKIHATRYFTARTSNSINIPVTVEPLPNEPTFRVSSFPHIAGIVVLSSADLTIASSNSVFSSALFGQSRPEGLHICKLIPCFDKILNIMTDEDKIDLVDGIVIPEQSFRRARALLAMREGRGGDAAAIFLKPSGLPALHHDGSDIMVDVQMRVVKSEKKPRFDESVIEEEDGTRSTRGPELVFALWITYSRQLHATNHGIGPVTPLVSRPGTPPHQPSPGQSAMINPPEAELDQQKGDAPVSLLTQQIQDSTAPQSPAEPKAKQSPAPQDTGPPKKKTISDFVVLEDMGQGAYGQVKLCRYKKESSKKVVIKYVTKKRILVDTWTRDRKLGTVPLEIHVLDYLRRDGFKHPNIVEMSDFFEDDINYYIEMVPHGLPGMDLFDYIELRVNMEEQECRKIFVQVAEAVHHLHTKAKVVHRDIKDENVILDGEGNIKLIDFGSAAYIKNGPFDVFVGTIDYAAPEVLAGESYRGKEQDVWALGILLYTIVYKENPFYSIDEIMDHDLRVPYIMSEESIKLIRLMLDRDVEKRITISQVLDHPWCQIVDGPPAVA</sequence>
<dbReference type="SUPFAM" id="SSF56112">
    <property type="entry name" value="Protein kinase-like (PK-like)"/>
    <property type="match status" value="1"/>
</dbReference>
<comment type="subcellular location">
    <subcellularLocation>
        <location evidence="1">Cytoplasm</location>
    </subcellularLocation>
</comment>
<feature type="region of interest" description="Disordered" evidence="12">
    <location>
        <begin position="65"/>
        <end position="102"/>
    </location>
</feature>
<comment type="caution">
    <text evidence="14">The sequence shown here is derived from an EMBL/GenBank/DDBJ whole genome shotgun (WGS) entry which is preliminary data.</text>
</comment>
<evidence type="ECO:0000256" key="10">
    <source>
        <dbReference type="ARBA" id="ARBA00047899"/>
    </source>
</evidence>
<proteinExistence type="predicted"/>
<keyword evidence="3" id="KW-0963">Cytoplasm</keyword>
<dbReference type="EC" id="2.7.11.1" evidence="2"/>
<evidence type="ECO:0000313" key="14">
    <source>
        <dbReference type="EMBL" id="CAI6333864.1"/>
    </source>
</evidence>
<dbReference type="Pfam" id="PF25421">
    <property type="entry name" value="DUF7891"/>
    <property type="match status" value="1"/>
</dbReference>
<dbReference type="GO" id="GO:0035556">
    <property type="term" value="P:intracellular signal transduction"/>
    <property type="evidence" value="ECO:0007669"/>
    <property type="project" value="TreeGrafter"/>
</dbReference>
<dbReference type="CDD" id="cd14004">
    <property type="entry name" value="STKc_PASK"/>
    <property type="match status" value="1"/>
</dbReference>
<organism evidence="14 15">
    <name type="scientific">Periconia digitata</name>
    <dbReference type="NCBI Taxonomy" id="1303443"/>
    <lineage>
        <taxon>Eukaryota</taxon>
        <taxon>Fungi</taxon>
        <taxon>Dikarya</taxon>
        <taxon>Ascomycota</taxon>
        <taxon>Pezizomycotina</taxon>
        <taxon>Dothideomycetes</taxon>
        <taxon>Pleosporomycetidae</taxon>
        <taxon>Pleosporales</taxon>
        <taxon>Massarineae</taxon>
        <taxon>Periconiaceae</taxon>
        <taxon>Periconia</taxon>
    </lineage>
</organism>
<feature type="region of interest" description="Disordered" evidence="12">
    <location>
        <begin position="315"/>
        <end position="367"/>
    </location>
</feature>